<organism evidence="3">
    <name type="scientific">Planktothricoides raciborskii GIHE-MW2</name>
    <dbReference type="NCBI Taxonomy" id="2792601"/>
    <lineage>
        <taxon>Bacteria</taxon>
        <taxon>Bacillati</taxon>
        <taxon>Cyanobacteriota</taxon>
        <taxon>Cyanophyceae</taxon>
        <taxon>Oscillatoriophycideae</taxon>
        <taxon>Oscillatoriales</taxon>
        <taxon>Oscillatoriaceae</taxon>
        <taxon>Planktothricoides</taxon>
    </lineage>
</organism>
<evidence type="ECO:0000259" key="2">
    <source>
        <dbReference type="Pfam" id="PF02698"/>
    </source>
</evidence>
<dbReference type="PANTHER" id="PTHR30336:SF4">
    <property type="entry name" value="ENVELOPE BIOGENESIS FACTOR ELYC"/>
    <property type="match status" value="1"/>
</dbReference>
<reference evidence="3" key="1">
    <citation type="submission" date="2024-07" db="EMBL/GenBank/DDBJ databases">
        <authorList>
            <person name="Kim Y.J."/>
            <person name="Jeong J.Y."/>
        </authorList>
    </citation>
    <scope>NUCLEOTIDE SEQUENCE</scope>
    <source>
        <strain evidence="3">GIHE-MW2</strain>
    </source>
</reference>
<dbReference type="CDD" id="cd06259">
    <property type="entry name" value="YdcF-like"/>
    <property type="match status" value="1"/>
</dbReference>
<dbReference type="GO" id="GO:0005886">
    <property type="term" value="C:plasma membrane"/>
    <property type="evidence" value="ECO:0007669"/>
    <property type="project" value="TreeGrafter"/>
</dbReference>
<gene>
    <name evidence="3" type="ORF">ABWT76_000671</name>
</gene>
<feature type="domain" description="DUF218" evidence="2">
    <location>
        <begin position="84"/>
        <end position="260"/>
    </location>
</feature>
<proteinExistence type="predicted"/>
<dbReference type="PROSITE" id="PS51257">
    <property type="entry name" value="PROKAR_LIPOPROTEIN"/>
    <property type="match status" value="1"/>
</dbReference>
<feature type="transmembrane region" description="Helical" evidence="1">
    <location>
        <begin position="43"/>
        <end position="62"/>
    </location>
</feature>
<keyword evidence="1" id="KW-1133">Transmembrane helix</keyword>
<dbReference type="AlphaFoldDB" id="A0AAU8JGI6"/>
<dbReference type="InterPro" id="IPR014729">
    <property type="entry name" value="Rossmann-like_a/b/a_fold"/>
</dbReference>
<sequence>MTNRVEMFFFLSKFLPLFFYPLGLACLLLVITLVLFWRRPRWVPYLLGVTFIVLILGGNGWLSSALLRSLEFRHLPPNPIPQADVIVVLGGATRPHLAPRPWVEVNEAGDRPLYGAKLYKEGKAPFLLFSGGRVTWRGGVEGSEAADMTELAIAMGVPKSAIIQEDSSLNTYQNAVKIKQILQQYNLKTVLLVTSATHMPRSYLIFKKQGIDTIPVPTDFVFIDNPLASEGETWEATVLNLMPDAENLVITTRVLKEYLGMFIYFLRGWL</sequence>
<evidence type="ECO:0000313" key="3">
    <source>
        <dbReference type="EMBL" id="XCM37865.1"/>
    </source>
</evidence>
<dbReference type="InterPro" id="IPR051599">
    <property type="entry name" value="Cell_Envelope_Assoc"/>
</dbReference>
<dbReference type="GO" id="GO:0000270">
    <property type="term" value="P:peptidoglycan metabolic process"/>
    <property type="evidence" value="ECO:0007669"/>
    <property type="project" value="TreeGrafter"/>
</dbReference>
<dbReference type="EMBL" id="CP159837">
    <property type="protein sequence ID" value="XCM37865.1"/>
    <property type="molecule type" value="Genomic_DNA"/>
</dbReference>
<evidence type="ECO:0000256" key="1">
    <source>
        <dbReference type="SAM" id="Phobius"/>
    </source>
</evidence>
<dbReference type="GO" id="GO:0043164">
    <property type="term" value="P:Gram-negative-bacterium-type cell wall biogenesis"/>
    <property type="evidence" value="ECO:0007669"/>
    <property type="project" value="TreeGrafter"/>
</dbReference>
<dbReference type="PANTHER" id="PTHR30336">
    <property type="entry name" value="INNER MEMBRANE PROTEIN, PROBABLE PERMEASE"/>
    <property type="match status" value="1"/>
</dbReference>
<keyword evidence="1" id="KW-0812">Transmembrane</keyword>
<protein>
    <submittedName>
        <fullName evidence="3">YdcF family protein</fullName>
    </submittedName>
</protein>
<dbReference type="RefSeq" id="WP_313890689.1">
    <property type="nucleotide sequence ID" value="NZ_CP159837.1"/>
</dbReference>
<feature type="transmembrane region" description="Helical" evidence="1">
    <location>
        <begin position="17"/>
        <end position="36"/>
    </location>
</feature>
<dbReference type="Gene3D" id="3.40.50.620">
    <property type="entry name" value="HUPs"/>
    <property type="match status" value="1"/>
</dbReference>
<name>A0AAU8JGI6_9CYAN</name>
<keyword evidence="1" id="KW-0472">Membrane</keyword>
<accession>A0AAU8JGI6</accession>
<dbReference type="Pfam" id="PF02698">
    <property type="entry name" value="DUF218"/>
    <property type="match status" value="1"/>
</dbReference>
<dbReference type="InterPro" id="IPR003848">
    <property type="entry name" value="DUF218"/>
</dbReference>